<evidence type="ECO:0000313" key="13">
    <source>
        <dbReference type="Proteomes" id="UP000030746"/>
    </source>
</evidence>
<dbReference type="GO" id="GO:0051321">
    <property type="term" value="P:meiotic cell cycle"/>
    <property type="evidence" value="ECO:0007669"/>
    <property type="project" value="TreeGrafter"/>
</dbReference>
<dbReference type="GO" id="GO:0051225">
    <property type="term" value="P:spindle assembly"/>
    <property type="evidence" value="ECO:0007669"/>
    <property type="project" value="TreeGrafter"/>
</dbReference>
<evidence type="ECO:0000256" key="9">
    <source>
        <dbReference type="SAM" id="MobiDB-lite"/>
    </source>
</evidence>
<evidence type="ECO:0000256" key="8">
    <source>
        <dbReference type="RuleBase" id="RU363050"/>
    </source>
</evidence>
<keyword evidence="4 8" id="KW-0493">Microtubule</keyword>
<feature type="domain" description="Gamma tubulin complex component protein N-terminal" evidence="11">
    <location>
        <begin position="231"/>
        <end position="526"/>
    </location>
</feature>
<evidence type="ECO:0000256" key="7">
    <source>
        <dbReference type="ARBA" id="ARBA00093572"/>
    </source>
</evidence>
<evidence type="ECO:0000259" key="10">
    <source>
        <dbReference type="Pfam" id="PF04130"/>
    </source>
</evidence>
<evidence type="ECO:0000256" key="3">
    <source>
        <dbReference type="ARBA" id="ARBA00022490"/>
    </source>
</evidence>
<protein>
    <recommendedName>
        <fullName evidence="8">Gamma-tubulin complex component</fullName>
    </recommendedName>
</protein>
<dbReference type="EMBL" id="KB203357">
    <property type="protein sequence ID" value="ESO84990.1"/>
    <property type="molecule type" value="Genomic_DNA"/>
</dbReference>
<evidence type="ECO:0000256" key="5">
    <source>
        <dbReference type="ARBA" id="ARBA00023212"/>
    </source>
</evidence>
<feature type="domain" description="Gamma tubulin complex component C-terminal" evidence="10">
    <location>
        <begin position="529"/>
        <end position="900"/>
    </location>
</feature>
<name>V3ZR25_LOTGI</name>
<dbReference type="GO" id="GO:0051011">
    <property type="term" value="F:microtubule minus-end binding"/>
    <property type="evidence" value="ECO:0007669"/>
    <property type="project" value="TreeGrafter"/>
</dbReference>
<gene>
    <name evidence="12" type="ORF">LOTGIDRAFT_131294</name>
</gene>
<dbReference type="GO" id="GO:0000278">
    <property type="term" value="P:mitotic cell cycle"/>
    <property type="evidence" value="ECO:0007669"/>
    <property type="project" value="TreeGrafter"/>
</dbReference>
<dbReference type="GO" id="GO:0043015">
    <property type="term" value="F:gamma-tubulin binding"/>
    <property type="evidence" value="ECO:0007669"/>
    <property type="project" value="InterPro"/>
</dbReference>
<reference evidence="12 13" key="1">
    <citation type="journal article" date="2013" name="Nature">
        <title>Insights into bilaterian evolution from three spiralian genomes.</title>
        <authorList>
            <person name="Simakov O."/>
            <person name="Marletaz F."/>
            <person name="Cho S.J."/>
            <person name="Edsinger-Gonzales E."/>
            <person name="Havlak P."/>
            <person name="Hellsten U."/>
            <person name="Kuo D.H."/>
            <person name="Larsson T."/>
            <person name="Lv J."/>
            <person name="Arendt D."/>
            <person name="Savage R."/>
            <person name="Osoegawa K."/>
            <person name="de Jong P."/>
            <person name="Grimwood J."/>
            <person name="Chapman J.A."/>
            <person name="Shapiro H."/>
            <person name="Aerts A."/>
            <person name="Otillar R.P."/>
            <person name="Terry A.Y."/>
            <person name="Boore J.L."/>
            <person name="Grigoriev I.V."/>
            <person name="Lindberg D.R."/>
            <person name="Seaver E.C."/>
            <person name="Weisblat D.A."/>
            <person name="Putnam N.H."/>
            <person name="Rokhsar D.S."/>
        </authorList>
    </citation>
    <scope>NUCLEOTIDE SEQUENCE [LARGE SCALE GENOMIC DNA]</scope>
</reference>
<keyword evidence="13" id="KW-1185">Reference proteome</keyword>
<dbReference type="GeneID" id="20233176"/>
<evidence type="ECO:0000256" key="1">
    <source>
        <dbReference type="ARBA" id="ARBA00004300"/>
    </source>
</evidence>
<dbReference type="PANTHER" id="PTHR19302:SF13">
    <property type="entry name" value="GAMMA-TUBULIN COMPLEX COMPONENT 2"/>
    <property type="match status" value="1"/>
</dbReference>
<evidence type="ECO:0000313" key="12">
    <source>
        <dbReference type="EMBL" id="ESO84990.1"/>
    </source>
</evidence>
<accession>V3ZR25</accession>
<dbReference type="InterPro" id="IPR007259">
    <property type="entry name" value="GCP"/>
</dbReference>
<feature type="compositionally biased region" description="Low complexity" evidence="9">
    <location>
        <begin position="917"/>
        <end position="929"/>
    </location>
</feature>
<dbReference type="Proteomes" id="UP000030746">
    <property type="component" value="Unassembled WGS sequence"/>
</dbReference>
<dbReference type="GO" id="GO:0000922">
    <property type="term" value="C:spindle pole"/>
    <property type="evidence" value="ECO:0007669"/>
    <property type="project" value="InterPro"/>
</dbReference>
<dbReference type="PANTHER" id="PTHR19302">
    <property type="entry name" value="GAMMA TUBULIN COMPLEX PROTEIN"/>
    <property type="match status" value="1"/>
</dbReference>
<dbReference type="OMA" id="QNMSGDP"/>
<keyword evidence="5 8" id="KW-0206">Cytoskeleton</keyword>
<keyword evidence="3 8" id="KW-0963">Cytoplasm</keyword>
<evidence type="ECO:0000256" key="4">
    <source>
        <dbReference type="ARBA" id="ARBA00022701"/>
    </source>
</evidence>
<dbReference type="InterPro" id="IPR042241">
    <property type="entry name" value="GCP_C_sf"/>
</dbReference>
<evidence type="ECO:0000256" key="6">
    <source>
        <dbReference type="ARBA" id="ARBA00093403"/>
    </source>
</evidence>
<dbReference type="InterPro" id="IPR041470">
    <property type="entry name" value="GCP_N"/>
</dbReference>
<dbReference type="CTD" id="20233176"/>
<sequence length="929" mass="107624">MSEFKVHHHVSELMNLLGYYYWEFEDINNNIFFVDSVRSTDTIGAEDYTEMLLKNTTPYVTTQVSAHQAKRKIAESSKTPIEFLAKYDELKGKNVRDLDSLVFLLSKLVDEPKNARDRAKEAGLTLTSHDKITGQLPSPGTKMTPQEVSEIKDILMKEAHSLPAATSSEFLRKALREKQLKRNVNIPMQPEWLFQRPALTLDFMVGVDGPTDQNIVPLGTLTLFQQEHAIIDDILCCMQGIEGKYILARALTERYASKEFMIDQSLDPSLQELVKRILPLCSNYSTVVRFIEEKSAFEYGLVNHALSAAMRSLIKDYMVLVAQLEHQYRTGNLTLQKIWFYLQPTMRTLEILSSVSNSVNRGECIGGAVLSLLHEKTCSLIGDVKSQELCLYLTQSACVPYFEILEKWIYKGIIRDPYSEFLVEENETIQKEKLQEDYNDAYPLTLIQMSHYTICRERIPVFLEIMADKILNTGKYLNVVRLCGRDVKCPHAGEVLYTLKDKKYFEQIEKAYNYASRLLLDLLIEEKELIARLRSIKHYFLLDKGDFVVQFMDMTDDEMKKDIDNILFWAFWLSHIMPTRLETLLELALRTSTANVDPYKDDLKVELLPFDLITQLFKILTIDTKMEKGKLEKNIIDPTDLHLSGLESFSFDYLVKWPLSLILNRKALTRYQMLFRHLFYCKHVERQLCSVWIGYKSAKMYTLQSARWYSSGFALRQRMLNFVQNFEYYMMFEVIEPNWHVFMGNMETVSNVDDVLNYHTDFLNNCLKDCMLTNPDLLKIVHKLMMVCVSFSNYLQRLNESTSVELEVNKLTSQNTLQAAASAKDRKADTEKIKLTTKVVSEHIDQVVASENFERTIANFDSNFSKLLLELLDKIMDFSSTNYGHKLFNILYRLDFNGFYTEKLEAVSGEKEKSKFDTSVSSDSSKYNS</sequence>
<dbReference type="RefSeq" id="XP_009064375.1">
    <property type="nucleotide sequence ID" value="XM_009066127.1"/>
</dbReference>
<dbReference type="InterPro" id="IPR040457">
    <property type="entry name" value="GCP_C"/>
</dbReference>
<dbReference type="Pfam" id="PF17681">
    <property type="entry name" value="GCP_N_terminal"/>
    <property type="match status" value="1"/>
</dbReference>
<organism evidence="12 13">
    <name type="scientific">Lottia gigantea</name>
    <name type="common">Giant owl limpet</name>
    <dbReference type="NCBI Taxonomy" id="225164"/>
    <lineage>
        <taxon>Eukaryota</taxon>
        <taxon>Metazoa</taxon>
        <taxon>Spiralia</taxon>
        <taxon>Lophotrochozoa</taxon>
        <taxon>Mollusca</taxon>
        <taxon>Gastropoda</taxon>
        <taxon>Patellogastropoda</taxon>
        <taxon>Lottioidea</taxon>
        <taxon>Lottiidae</taxon>
        <taxon>Lottia</taxon>
    </lineage>
</organism>
<comment type="function">
    <text evidence="6">Component of the gamma-tubulin ring complex (gTuRC) which mediates microtubule nucleation. The gTuRC regulates the minus-end nucleation of alpha-beta tubulin heterodimers that grow into microtubule protafilaments, a critical step in centrosome duplication and spindle formation. Plays a role in neuronal migration.</text>
</comment>
<feature type="region of interest" description="Disordered" evidence="9">
    <location>
        <begin position="909"/>
        <end position="929"/>
    </location>
</feature>
<evidence type="ECO:0000259" key="11">
    <source>
        <dbReference type="Pfam" id="PF17681"/>
    </source>
</evidence>
<dbReference type="KEGG" id="lgi:LOTGIDRAFT_131294"/>
<dbReference type="GO" id="GO:0007020">
    <property type="term" value="P:microtubule nucleation"/>
    <property type="evidence" value="ECO:0007669"/>
    <property type="project" value="InterPro"/>
</dbReference>
<dbReference type="STRING" id="225164.V3ZR25"/>
<comment type="subcellular location">
    <subcellularLocation>
        <location evidence="1">Cytoplasm</location>
        <location evidence="1">Cytoskeleton</location>
        <location evidence="1">Microtubule organizing center</location>
        <location evidence="1">Centrosome</location>
    </subcellularLocation>
</comment>
<comment type="subunit">
    <text evidence="7">Component of the gamma-tubulin ring complex (gTuRC) consisting of TUBGCP2, TUBGCP3, TUBGCP4, TUBGCP5 and TUBGCP6 and gamma-tubulin TUBG1 or TUBG2. TUBGCP2, TUBGCP3, TUBGCP4, TUBGCP5 and TUBGCP6 assemble in a 5:5:2:1:1 stoichiometry; each is associated with a gamma-tubulin, thereby arranging 14 gamma-tubulins in a helical manner. Gamma-tubulin at the first position is blocked by TUBGCP3 at the last position, allowing 13 protafilaments to grow into a microtubule. The gTuRC (via TUBGCP3 and TUBGCP6) interacts with ACTB and MZT1; the interactions form a luminal bridge that stabilizes the initial structure during complex assembly. The gTuRC (via TUBGCP2) interacts with MZT2A/MZT2B and CDK5RAP2 (via CM1 motif); the interactions play a role in gTuRC activation. Interacts with ATF5; the ATF5:PCNT:polyglutamylated tubulin (PGT) tripartite unites the mother centriole and the pericentriolar material (PCM) in the centrosome.</text>
</comment>
<dbReference type="GO" id="GO:0005813">
    <property type="term" value="C:centrosome"/>
    <property type="evidence" value="ECO:0007669"/>
    <property type="project" value="UniProtKB-SubCell"/>
</dbReference>
<proteinExistence type="inferred from homology"/>
<dbReference type="FunFam" id="1.20.120.1900:FF:000002">
    <property type="entry name" value="Gamma-tubulin complex component"/>
    <property type="match status" value="1"/>
</dbReference>
<comment type="similarity">
    <text evidence="2 8">Belongs to the TUBGCP family.</text>
</comment>
<dbReference type="Pfam" id="PF04130">
    <property type="entry name" value="GCP_C_terminal"/>
    <property type="match status" value="1"/>
</dbReference>
<dbReference type="AlphaFoldDB" id="V3ZR25"/>
<dbReference type="GO" id="GO:0000930">
    <property type="term" value="C:gamma-tubulin complex"/>
    <property type="evidence" value="ECO:0007669"/>
    <property type="project" value="TreeGrafter"/>
</dbReference>
<dbReference type="OrthoDB" id="2192946at2759"/>
<evidence type="ECO:0000256" key="2">
    <source>
        <dbReference type="ARBA" id="ARBA00010337"/>
    </source>
</evidence>
<dbReference type="GO" id="GO:0005874">
    <property type="term" value="C:microtubule"/>
    <property type="evidence" value="ECO:0007669"/>
    <property type="project" value="UniProtKB-KW"/>
</dbReference>
<dbReference type="Gene3D" id="1.20.120.1900">
    <property type="entry name" value="Gamma-tubulin complex, C-terminal domain"/>
    <property type="match status" value="1"/>
</dbReference>
<dbReference type="HOGENOM" id="CLU_007738_1_0_1"/>
<dbReference type="GO" id="GO:0031122">
    <property type="term" value="P:cytoplasmic microtubule organization"/>
    <property type="evidence" value="ECO:0007669"/>
    <property type="project" value="TreeGrafter"/>
</dbReference>